<evidence type="ECO:0008006" key="3">
    <source>
        <dbReference type="Google" id="ProtNLM"/>
    </source>
</evidence>
<name>A0ABN6RZ76_9BACT</name>
<proteinExistence type="predicted"/>
<gene>
    <name evidence="1" type="ORF">SYK_06570</name>
</gene>
<dbReference type="Proteomes" id="UP001317742">
    <property type="component" value="Chromosome"/>
</dbReference>
<dbReference type="RefSeq" id="WP_281762212.1">
    <property type="nucleotide sequence ID" value="NZ_AP026709.1"/>
</dbReference>
<keyword evidence="2" id="KW-1185">Reference proteome</keyword>
<evidence type="ECO:0000313" key="2">
    <source>
        <dbReference type="Proteomes" id="UP001317742"/>
    </source>
</evidence>
<evidence type="ECO:0000313" key="1">
    <source>
        <dbReference type="EMBL" id="BDQ36297.1"/>
    </source>
</evidence>
<dbReference type="EMBL" id="AP026709">
    <property type="protein sequence ID" value="BDQ36297.1"/>
    <property type="molecule type" value="Genomic_DNA"/>
</dbReference>
<organism evidence="1 2">
    <name type="scientific">Pseudodesulfovibrio nedwellii</name>
    <dbReference type="NCBI Taxonomy" id="2973072"/>
    <lineage>
        <taxon>Bacteria</taxon>
        <taxon>Pseudomonadati</taxon>
        <taxon>Thermodesulfobacteriota</taxon>
        <taxon>Desulfovibrionia</taxon>
        <taxon>Desulfovibrionales</taxon>
        <taxon>Desulfovibrionaceae</taxon>
    </lineage>
</organism>
<sequence length="251" mass="27317">MKVYEKIVFDMATLEVIEEVSYEYDGPVSLCKGGGSTTTNSIDYEYNKRMASVAEEELEMGRGYYDFWMENNADFEKAKIASNMELMPLQTGLEKSQIESQQALLPGQTSLGLSQIEAAQQLLPGQTEAQQSQNTLTTAQNTANLGLLPAKTQATGMYLDQAINGVNIEDRMGKAGATMAGQYKDAGKMLTRQSGRMGGSPSSGKLISAMNALNMDRARNTGMAKDNARTNAETENFRRLQGASNFGLPVM</sequence>
<accession>A0ABN6RZ76</accession>
<protein>
    <recommendedName>
        <fullName evidence="3">Tail fiber domain-containing protein</fullName>
    </recommendedName>
</protein>
<reference evidence="1 2" key="1">
    <citation type="submission" date="2022-08" db="EMBL/GenBank/DDBJ databases">
        <title>Genome Sequence of the sulphate-reducing bacterium, Pseudodesulfovibrio sp. SYK.</title>
        <authorList>
            <person name="Kondo R."/>
            <person name="Kataoka T."/>
        </authorList>
    </citation>
    <scope>NUCLEOTIDE SEQUENCE [LARGE SCALE GENOMIC DNA]</scope>
    <source>
        <strain evidence="1 2">SYK</strain>
    </source>
</reference>